<dbReference type="Pfam" id="PF23310">
    <property type="entry name" value="TPR_27"/>
    <property type="match status" value="1"/>
</dbReference>
<dbReference type="Proteomes" id="UP000290289">
    <property type="component" value="Chromosome 3"/>
</dbReference>
<evidence type="ECO:0000259" key="1">
    <source>
        <dbReference type="Pfam" id="PF23310"/>
    </source>
</evidence>
<dbReference type="AlphaFoldDB" id="A0A498K6S7"/>
<protein>
    <recommendedName>
        <fullName evidence="1">At2g35280-like TPR domain-containing protein</fullName>
    </recommendedName>
</protein>
<feature type="domain" description="At2g35280-like TPR" evidence="1">
    <location>
        <begin position="38"/>
        <end position="129"/>
    </location>
</feature>
<sequence>MPPFETDNNDENESIYRQMSLVDVPDFPQVDFYGNRYQDLVDRCRENGNEEALFRHGMDHYFGRGSTSSALGREWLMRAANGGHPCTSIAYCSILVMSGADEVPTGLNIMSNAVNPSNLQECRDRMAEYVGGMPYVSMEMVFSTILPYCEKKLHCSACGADLENDWTVGMMEATMIGQKQIEWNGECKACDMHWEVFIFGMLFCSRWMD</sequence>
<dbReference type="PANTHER" id="PTHR33784:SF10">
    <property type="entry name" value="F-BOX PROTEIN"/>
    <property type="match status" value="1"/>
</dbReference>
<organism evidence="2 3">
    <name type="scientific">Malus domestica</name>
    <name type="common">Apple</name>
    <name type="synonym">Pyrus malus</name>
    <dbReference type="NCBI Taxonomy" id="3750"/>
    <lineage>
        <taxon>Eukaryota</taxon>
        <taxon>Viridiplantae</taxon>
        <taxon>Streptophyta</taxon>
        <taxon>Embryophyta</taxon>
        <taxon>Tracheophyta</taxon>
        <taxon>Spermatophyta</taxon>
        <taxon>Magnoliopsida</taxon>
        <taxon>eudicotyledons</taxon>
        <taxon>Gunneridae</taxon>
        <taxon>Pentapetalae</taxon>
        <taxon>rosids</taxon>
        <taxon>fabids</taxon>
        <taxon>Rosales</taxon>
        <taxon>Rosaceae</taxon>
        <taxon>Amygdaloideae</taxon>
        <taxon>Maleae</taxon>
        <taxon>Malus</taxon>
    </lineage>
</organism>
<dbReference type="InterPro" id="IPR057136">
    <property type="entry name" value="At2g35280_TPR_dom"/>
</dbReference>
<comment type="caution">
    <text evidence="2">The sequence shown here is derived from an EMBL/GenBank/DDBJ whole genome shotgun (WGS) entry which is preliminary data.</text>
</comment>
<name>A0A498K6S7_MALDO</name>
<proteinExistence type="predicted"/>
<dbReference type="InterPro" id="IPR040338">
    <property type="entry name" value="At1g67623-like"/>
</dbReference>
<dbReference type="PANTHER" id="PTHR33784">
    <property type="entry name" value="OS05G0482100 PROTEIN"/>
    <property type="match status" value="1"/>
</dbReference>
<keyword evidence="3" id="KW-1185">Reference proteome</keyword>
<dbReference type="EMBL" id="RDQH01000329">
    <property type="protein sequence ID" value="RXI03251.1"/>
    <property type="molecule type" value="Genomic_DNA"/>
</dbReference>
<accession>A0A498K6S7</accession>
<dbReference type="OrthoDB" id="1865546at2759"/>
<gene>
    <name evidence="2" type="ORF">DVH24_003903</name>
</gene>
<reference evidence="2 3" key="1">
    <citation type="submission" date="2018-10" db="EMBL/GenBank/DDBJ databases">
        <title>A high-quality apple genome assembly.</title>
        <authorList>
            <person name="Hu J."/>
        </authorList>
    </citation>
    <scope>NUCLEOTIDE SEQUENCE [LARGE SCALE GENOMIC DNA]</scope>
    <source>
        <strain evidence="3">cv. HFTH1</strain>
        <tissue evidence="2">Young leaf</tissue>
    </source>
</reference>
<dbReference type="SMR" id="A0A498K6S7"/>
<evidence type="ECO:0000313" key="2">
    <source>
        <dbReference type="EMBL" id="RXI03251.1"/>
    </source>
</evidence>
<evidence type="ECO:0000313" key="3">
    <source>
        <dbReference type="Proteomes" id="UP000290289"/>
    </source>
</evidence>